<comment type="caution">
    <text evidence="1">The sequence shown here is derived from an EMBL/GenBank/DDBJ whole genome shotgun (WGS) entry which is preliminary data.</text>
</comment>
<proteinExistence type="predicted"/>
<organism evidence="1 2">
    <name type="scientific">Caerostris extrusa</name>
    <name type="common">Bark spider</name>
    <name type="synonym">Caerostris bankana</name>
    <dbReference type="NCBI Taxonomy" id="172846"/>
    <lineage>
        <taxon>Eukaryota</taxon>
        <taxon>Metazoa</taxon>
        <taxon>Ecdysozoa</taxon>
        <taxon>Arthropoda</taxon>
        <taxon>Chelicerata</taxon>
        <taxon>Arachnida</taxon>
        <taxon>Araneae</taxon>
        <taxon>Araneomorphae</taxon>
        <taxon>Entelegynae</taxon>
        <taxon>Araneoidea</taxon>
        <taxon>Araneidae</taxon>
        <taxon>Caerostris</taxon>
    </lineage>
</organism>
<dbReference type="AlphaFoldDB" id="A0AAV4SMG5"/>
<protein>
    <submittedName>
        <fullName evidence="1">Uncharacterized protein</fullName>
    </submittedName>
</protein>
<dbReference type="Proteomes" id="UP001054945">
    <property type="component" value="Unassembled WGS sequence"/>
</dbReference>
<keyword evidence="2" id="KW-1185">Reference proteome</keyword>
<sequence>MLAVACQVTQSIPEEGSEVKRLAKKIYNDSKLCPFFFKEKKEFFSLILTRSGLCNIGASETQIHRIKTAGTLPLSVVCILG</sequence>
<name>A0AAV4SMG5_CAEEX</name>
<accession>A0AAV4SMG5</accession>
<evidence type="ECO:0000313" key="2">
    <source>
        <dbReference type="Proteomes" id="UP001054945"/>
    </source>
</evidence>
<gene>
    <name evidence="1" type="ORF">CEXT_292141</name>
</gene>
<evidence type="ECO:0000313" key="1">
    <source>
        <dbReference type="EMBL" id="GIY35578.1"/>
    </source>
</evidence>
<reference evidence="1 2" key="1">
    <citation type="submission" date="2021-06" db="EMBL/GenBank/DDBJ databases">
        <title>Caerostris extrusa draft genome.</title>
        <authorList>
            <person name="Kono N."/>
            <person name="Arakawa K."/>
        </authorList>
    </citation>
    <scope>NUCLEOTIDE SEQUENCE [LARGE SCALE GENOMIC DNA]</scope>
</reference>
<dbReference type="EMBL" id="BPLR01009935">
    <property type="protein sequence ID" value="GIY35578.1"/>
    <property type="molecule type" value="Genomic_DNA"/>
</dbReference>